<evidence type="ECO:0000313" key="3">
    <source>
        <dbReference type="Proteomes" id="UP001519362"/>
    </source>
</evidence>
<proteinExistence type="predicted"/>
<evidence type="ECO:0000313" key="2">
    <source>
        <dbReference type="EMBL" id="MBP2436222.1"/>
    </source>
</evidence>
<organism evidence="2 3">
    <name type="scientific">Microbacterium amylolyticum</name>
    <dbReference type="NCBI Taxonomy" id="936337"/>
    <lineage>
        <taxon>Bacteria</taxon>
        <taxon>Bacillati</taxon>
        <taxon>Actinomycetota</taxon>
        <taxon>Actinomycetes</taxon>
        <taxon>Micrococcales</taxon>
        <taxon>Microbacteriaceae</taxon>
        <taxon>Microbacterium</taxon>
    </lineage>
</organism>
<keyword evidence="3" id="KW-1185">Reference proteome</keyword>
<feature type="domain" description="DUF559" evidence="1">
    <location>
        <begin position="191"/>
        <end position="266"/>
    </location>
</feature>
<keyword evidence="2" id="KW-0378">Hydrolase</keyword>
<dbReference type="Proteomes" id="UP001519362">
    <property type="component" value="Unassembled WGS sequence"/>
</dbReference>
<dbReference type="InterPro" id="IPR007569">
    <property type="entry name" value="DUF559"/>
</dbReference>
<reference evidence="2 3" key="1">
    <citation type="submission" date="2021-03" db="EMBL/GenBank/DDBJ databases">
        <title>Sequencing the genomes of 1000 actinobacteria strains.</title>
        <authorList>
            <person name="Klenk H.-P."/>
        </authorList>
    </citation>
    <scope>NUCLEOTIDE SEQUENCE [LARGE SCALE GENOMIC DNA]</scope>
    <source>
        <strain evidence="2 3">DSM 24221</strain>
    </source>
</reference>
<sequence length="277" mass="30103">MDVMTDVRSLGGVVRVADLRRRGHGRRAVEGGVQSGALIRPRRGWVALPGADPMLVTAAAGGVVLSCVTAAARSGLWVPDARTPHVAADPRSSGIDARGSHVHWARPLVPRVPGHLQDPIENALALVADCLPHEHALAVWESALSKKLVDRASLLELPLKARARTLAQLATPFSDAGGESFVVDRLRWLHVPVRQQIWIAGHRVDVLIGDRLVVQIDGGTHVGTQRERDNSHDARLRLMGYHVIRVSHRQVVGEWERVQDTIMRAVAGGLHRVRAAS</sequence>
<dbReference type="Gene3D" id="3.40.960.10">
    <property type="entry name" value="VSR Endonuclease"/>
    <property type="match status" value="1"/>
</dbReference>
<keyword evidence="2" id="KW-0255">Endonuclease</keyword>
<gene>
    <name evidence="2" type="ORF">JOF34_000808</name>
</gene>
<dbReference type="InterPro" id="IPR011335">
    <property type="entry name" value="Restrct_endonuc-II-like"/>
</dbReference>
<accession>A0ABS4ZG25</accession>
<comment type="caution">
    <text evidence="2">The sequence shown here is derived from an EMBL/GenBank/DDBJ whole genome shotgun (WGS) entry which is preliminary data.</text>
</comment>
<dbReference type="SUPFAM" id="SSF52980">
    <property type="entry name" value="Restriction endonuclease-like"/>
    <property type="match status" value="1"/>
</dbReference>
<dbReference type="GO" id="GO:0004519">
    <property type="term" value="F:endonuclease activity"/>
    <property type="evidence" value="ECO:0007669"/>
    <property type="project" value="UniProtKB-KW"/>
</dbReference>
<dbReference type="Pfam" id="PF04480">
    <property type="entry name" value="DUF559"/>
    <property type="match status" value="1"/>
</dbReference>
<protein>
    <submittedName>
        <fullName evidence="2">Very-short-patch-repair endonuclease</fullName>
    </submittedName>
</protein>
<evidence type="ECO:0000259" key="1">
    <source>
        <dbReference type="Pfam" id="PF04480"/>
    </source>
</evidence>
<keyword evidence="2" id="KW-0540">Nuclease</keyword>
<dbReference type="EMBL" id="JAGIOL010000001">
    <property type="protein sequence ID" value="MBP2436222.1"/>
    <property type="molecule type" value="Genomic_DNA"/>
</dbReference>
<dbReference type="RefSeq" id="WP_165136938.1">
    <property type="nucleotide sequence ID" value="NZ_CP049253.1"/>
</dbReference>
<name>A0ABS4ZG25_9MICO</name>